<evidence type="ECO:0000313" key="1">
    <source>
        <dbReference type="EMBL" id="GAH75674.1"/>
    </source>
</evidence>
<name>X1JBD1_9ZZZZ</name>
<reference evidence="1" key="1">
    <citation type="journal article" date="2014" name="Front. Microbiol.">
        <title>High frequency of phylogenetically diverse reductive dehalogenase-homologous genes in deep subseafloor sedimentary metagenomes.</title>
        <authorList>
            <person name="Kawai M."/>
            <person name="Futagami T."/>
            <person name="Toyoda A."/>
            <person name="Takaki Y."/>
            <person name="Nishi S."/>
            <person name="Hori S."/>
            <person name="Arai W."/>
            <person name="Tsubouchi T."/>
            <person name="Morono Y."/>
            <person name="Uchiyama I."/>
            <person name="Ito T."/>
            <person name="Fujiyama A."/>
            <person name="Inagaki F."/>
            <person name="Takami H."/>
        </authorList>
    </citation>
    <scope>NUCLEOTIDE SEQUENCE</scope>
    <source>
        <strain evidence="1">Expedition CK06-06</strain>
    </source>
</reference>
<feature type="non-terminal residue" evidence="1">
    <location>
        <position position="105"/>
    </location>
</feature>
<gene>
    <name evidence="1" type="ORF">S03H2_44232</name>
</gene>
<sequence>MKKIGFLTVALIFILALPVYGSWQVGAFGAMYNPNFGEVNDDLDIINLTWGTNLKLRGTIIYGVTLEYGFSPRFAVRGEMSNLFLHTSATYYDNEQILHKVTVSV</sequence>
<dbReference type="EMBL" id="BARU01027642">
    <property type="protein sequence ID" value="GAH75674.1"/>
    <property type="molecule type" value="Genomic_DNA"/>
</dbReference>
<proteinExistence type="predicted"/>
<protein>
    <submittedName>
        <fullName evidence="1">Uncharacterized protein</fullName>
    </submittedName>
</protein>
<organism evidence="1">
    <name type="scientific">marine sediment metagenome</name>
    <dbReference type="NCBI Taxonomy" id="412755"/>
    <lineage>
        <taxon>unclassified sequences</taxon>
        <taxon>metagenomes</taxon>
        <taxon>ecological metagenomes</taxon>
    </lineage>
</organism>
<dbReference type="AlphaFoldDB" id="X1JBD1"/>
<accession>X1JBD1</accession>
<comment type="caution">
    <text evidence="1">The sequence shown here is derived from an EMBL/GenBank/DDBJ whole genome shotgun (WGS) entry which is preliminary data.</text>
</comment>